<feature type="transmembrane region" description="Helical" evidence="15">
    <location>
        <begin position="447"/>
        <end position="467"/>
    </location>
</feature>
<dbReference type="Proteomes" id="UP001501476">
    <property type="component" value="Unassembled WGS sequence"/>
</dbReference>
<keyword evidence="8 15" id="KW-0547">Nucleotide-binding</keyword>
<feature type="transmembrane region" description="Helical" evidence="15">
    <location>
        <begin position="268"/>
        <end position="287"/>
    </location>
</feature>
<dbReference type="SUPFAM" id="SSF81653">
    <property type="entry name" value="Calcium ATPase, transduction domain A"/>
    <property type="match status" value="1"/>
</dbReference>
<dbReference type="PROSITE" id="PS01229">
    <property type="entry name" value="COF_2"/>
    <property type="match status" value="1"/>
</dbReference>
<dbReference type="SUPFAM" id="SSF81665">
    <property type="entry name" value="Calcium ATPase, transmembrane domain M"/>
    <property type="match status" value="1"/>
</dbReference>
<dbReference type="Gene3D" id="3.30.70.100">
    <property type="match status" value="1"/>
</dbReference>
<keyword evidence="11" id="KW-1278">Translocase</keyword>
<dbReference type="InterPro" id="IPR044492">
    <property type="entry name" value="P_typ_ATPase_HD_dom"/>
</dbReference>
<dbReference type="NCBIfam" id="TIGR01511">
    <property type="entry name" value="ATPase-IB1_Cu"/>
    <property type="match status" value="1"/>
</dbReference>
<dbReference type="InterPro" id="IPR018303">
    <property type="entry name" value="ATPase_P-typ_P_site"/>
</dbReference>
<dbReference type="Gene3D" id="3.40.1110.10">
    <property type="entry name" value="Calcium-transporting ATPase, cytoplasmic domain N"/>
    <property type="match status" value="1"/>
</dbReference>
<evidence type="ECO:0000256" key="8">
    <source>
        <dbReference type="ARBA" id="ARBA00022741"/>
    </source>
</evidence>
<dbReference type="InterPro" id="IPR027256">
    <property type="entry name" value="P-typ_ATPase_IB"/>
</dbReference>
<dbReference type="RefSeq" id="WP_286305195.1">
    <property type="nucleotide sequence ID" value="NZ_AP027741.1"/>
</dbReference>
<dbReference type="Pfam" id="PF12156">
    <property type="entry name" value="ATPase-cat_bd"/>
    <property type="match status" value="1"/>
</dbReference>
<keyword evidence="4 15" id="KW-1003">Cell membrane</keyword>
<evidence type="ECO:0000256" key="2">
    <source>
        <dbReference type="ARBA" id="ARBA00006024"/>
    </source>
</evidence>
<dbReference type="InterPro" id="IPR008250">
    <property type="entry name" value="ATPase_P-typ_transduc_dom_A_sf"/>
</dbReference>
<accession>A0ABP3CUP5</accession>
<evidence type="ECO:0000256" key="11">
    <source>
        <dbReference type="ARBA" id="ARBA00022967"/>
    </source>
</evidence>
<dbReference type="PROSITE" id="PS01047">
    <property type="entry name" value="HMA_1"/>
    <property type="match status" value="1"/>
</dbReference>
<evidence type="ECO:0000256" key="9">
    <source>
        <dbReference type="ARBA" id="ARBA00022840"/>
    </source>
</evidence>
<dbReference type="SUPFAM" id="SSF55008">
    <property type="entry name" value="HMA, heavy metal-associated domain"/>
    <property type="match status" value="1"/>
</dbReference>
<dbReference type="InterPro" id="IPR036163">
    <property type="entry name" value="HMA_dom_sf"/>
</dbReference>
<sequence length="810" mass="87517">MAISCYHCGLPVKDPNEFKTEIGGEERVFCCHACQTVCETIYGAGLQSFYTKAAETDLLSPPPDMLGDLSAYDLDEVQSDFTDTSQNDRTIHLLVEGIHCAACVWLIENALSALPGVLNAEVNLTARRLKLHWDNSIIPLSTALNRLAEIGYSAVPFDPETAEGALAKRHRGLLYRMAFAGFAMMNMMWVSIALYSGASDGEFRQWFHWIGFVIATPTLLYSGYPFIRSALSGLKQRYLTMDLPIAIGATTTYLYSTYATINKLDTGHVYFDTVVNFLFVILVGRYLEAISKKKALSATRRMLELQPKFATVLVDDTSEVVPIRAVQIGQTVLVRPGESIPVDGIIIDGESAVDESMLTGESVPVVKQVGDTVVAGSINGEGAFQVRVEQVLRNTALAKIVALMDEAQASKAPIQTLADRIVPWFVLITLTLASLTFLYWFQSDFEVALLAAVSVLVVTCPCAFGLATPMSVAVATGVGAQRGVLVKQGETLERLSSVNHFVFDKTGTLTTGQLNVHMVEPCAELTESELLQLAASVEQNSEHTIATAICETAASSALKLLPITKFTTIPGRGVTAYIDDKLILVGTRQWLNSQDIHFPEHLTEKMSQYEKQGISCVSVAVDGSIKGIIGLTDSLRPDALSTIQLLQSMGTKVTVLSGDRLEVVNAVTQSFSDIQRFAEVLPQDKSAVVKSMQAQGDIVAMVGDGVNDAPALIQADVGIALASGTDVSVESADVVLSHQELIKVAEAKLLASTTLRIIRQNIMLSISYNVIMVPLAMCAWVNPLVAAITMPISSLLVIGNSARIGRLVKK</sequence>
<dbReference type="Gene3D" id="2.70.150.10">
    <property type="entry name" value="Calcium-transporting ATPase, cytoplasmic transduction domain A"/>
    <property type="match status" value="1"/>
</dbReference>
<dbReference type="InterPro" id="IPR023299">
    <property type="entry name" value="ATPase_P-typ_cyto_dom_N"/>
</dbReference>
<dbReference type="SFLD" id="SFLDS00003">
    <property type="entry name" value="Haloacid_Dehalogenase"/>
    <property type="match status" value="1"/>
</dbReference>
<proteinExistence type="inferred from homology"/>
<evidence type="ECO:0000313" key="17">
    <source>
        <dbReference type="EMBL" id="GAA0215154.1"/>
    </source>
</evidence>
<organism evidence="17 18">
    <name type="scientific">Methylophaga marina</name>
    <dbReference type="NCBI Taxonomy" id="45495"/>
    <lineage>
        <taxon>Bacteria</taxon>
        <taxon>Pseudomonadati</taxon>
        <taxon>Pseudomonadota</taxon>
        <taxon>Gammaproteobacteria</taxon>
        <taxon>Thiotrichales</taxon>
        <taxon>Piscirickettsiaceae</taxon>
        <taxon>Methylophaga</taxon>
    </lineage>
</organism>
<evidence type="ECO:0000256" key="3">
    <source>
        <dbReference type="ARBA" id="ARBA00022448"/>
    </source>
</evidence>
<keyword evidence="10" id="KW-0460">Magnesium</keyword>
<evidence type="ECO:0000256" key="10">
    <source>
        <dbReference type="ARBA" id="ARBA00022842"/>
    </source>
</evidence>
<dbReference type="InterPro" id="IPR059000">
    <property type="entry name" value="ATPase_P-type_domA"/>
</dbReference>
<comment type="subcellular location">
    <subcellularLocation>
        <location evidence="1">Cell membrane</location>
        <topology evidence="1">Multi-pass membrane protein</topology>
    </subcellularLocation>
</comment>
<dbReference type="CDD" id="cd00371">
    <property type="entry name" value="HMA"/>
    <property type="match status" value="1"/>
</dbReference>
<feature type="domain" description="HMA" evidence="16">
    <location>
        <begin position="89"/>
        <end position="155"/>
    </location>
</feature>
<evidence type="ECO:0000256" key="12">
    <source>
        <dbReference type="ARBA" id="ARBA00022989"/>
    </source>
</evidence>
<dbReference type="Pfam" id="PF00403">
    <property type="entry name" value="HMA"/>
    <property type="match status" value="1"/>
</dbReference>
<dbReference type="InterPro" id="IPR006121">
    <property type="entry name" value="HMA_dom"/>
</dbReference>
<dbReference type="InterPro" id="IPR017969">
    <property type="entry name" value="Heavy-metal-associated_CS"/>
</dbReference>
<evidence type="ECO:0000256" key="14">
    <source>
        <dbReference type="ARBA" id="ARBA00023136"/>
    </source>
</evidence>
<dbReference type="SFLD" id="SFLDF00027">
    <property type="entry name" value="p-type_atpase"/>
    <property type="match status" value="1"/>
</dbReference>
<keyword evidence="7 15" id="KW-0479">Metal-binding</keyword>
<evidence type="ECO:0000256" key="5">
    <source>
        <dbReference type="ARBA" id="ARBA00022553"/>
    </source>
</evidence>
<comment type="caution">
    <text evidence="17">The sequence shown here is derived from an EMBL/GenBank/DDBJ whole genome shotgun (WGS) entry which is preliminary data.</text>
</comment>
<dbReference type="InterPro" id="IPR036412">
    <property type="entry name" value="HAD-like_sf"/>
</dbReference>
<evidence type="ECO:0000256" key="4">
    <source>
        <dbReference type="ARBA" id="ARBA00022475"/>
    </source>
</evidence>
<dbReference type="InterPro" id="IPR001757">
    <property type="entry name" value="P_typ_ATPase"/>
</dbReference>
<dbReference type="SUPFAM" id="SSF56784">
    <property type="entry name" value="HAD-like"/>
    <property type="match status" value="1"/>
</dbReference>
<dbReference type="InterPro" id="IPR023214">
    <property type="entry name" value="HAD_sf"/>
</dbReference>
<dbReference type="PANTHER" id="PTHR43520">
    <property type="entry name" value="ATP7, ISOFORM B"/>
    <property type="match status" value="1"/>
</dbReference>
<dbReference type="EMBL" id="BAAADG010000001">
    <property type="protein sequence ID" value="GAA0215154.1"/>
    <property type="molecule type" value="Genomic_DNA"/>
</dbReference>
<evidence type="ECO:0000256" key="15">
    <source>
        <dbReference type="RuleBase" id="RU362081"/>
    </source>
</evidence>
<keyword evidence="6 15" id="KW-0812">Transmembrane</keyword>
<feature type="transmembrane region" description="Helical" evidence="15">
    <location>
        <begin position="239"/>
        <end position="256"/>
    </location>
</feature>
<evidence type="ECO:0000256" key="6">
    <source>
        <dbReference type="ARBA" id="ARBA00022692"/>
    </source>
</evidence>
<feature type="transmembrane region" description="Helical" evidence="15">
    <location>
        <begin position="206"/>
        <end position="227"/>
    </location>
</feature>
<keyword evidence="9 15" id="KW-0067">ATP-binding</keyword>
<evidence type="ECO:0000256" key="13">
    <source>
        <dbReference type="ARBA" id="ARBA00023065"/>
    </source>
</evidence>
<dbReference type="PRINTS" id="PR00119">
    <property type="entry name" value="CATATPASE"/>
</dbReference>
<evidence type="ECO:0000256" key="1">
    <source>
        <dbReference type="ARBA" id="ARBA00004651"/>
    </source>
</evidence>
<dbReference type="Gene3D" id="3.40.50.1000">
    <property type="entry name" value="HAD superfamily/HAD-like"/>
    <property type="match status" value="1"/>
</dbReference>
<dbReference type="InterPro" id="IPR023298">
    <property type="entry name" value="ATPase_P-typ_TM_dom_sf"/>
</dbReference>
<reference evidence="18" key="1">
    <citation type="journal article" date="2019" name="Int. J. Syst. Evol. Microbiol.">
        <title>The Global Catalogue of Microorganisms (GCM) 10K type strain sequencing project: providing services to taxonomists for standard genome sequencing and annotation.</title>
        <authorList>
            <consortium name="The Broad Institute Genomics Platform"/>
            <consortium name="The Broad Institute Genome Sequencing Center for Infectious Disease"/>
            <person name="Wu L."/>
            <person name="Ma J."/>
        </authorList>
    </citation>
    <scope>NUCLEOTIDE SEQUENCE [LARGE SCALE GENOMIC DNA]</scope>
    <source>
        <strain evidence="18">JCM 6886</strain>
    </source>
</reference>
<dbReference type="NCBIfam" id="TIGR01494">
    <property type="entry name" value="ATPase_P-type"/>
    <property type="match status" value="1"/>
</dbReference>
<evidence type="ECO:0000256" key="7">
    <source>
        <dbReference type="ARBA" id="ARBA00022723"/>
    </source>
</evidence>
<dbReference type="NCBIfam" id="TIGR01525">
    <property type="entry name" value="ATPase-IB_hvy"/>
    <property type="match status" value="1"/>
</dbReference>
<dbReference type="PANTHER" id="PTHR43520:SF5">
    <property type="entry name" value="CATION-TRANSPORTING P-TYPE ATPASE-RELATED"/>
    <property type="match status" value="1"/>
</dbReference>
<keyword evidence="3" id="KW-0813">Transport</keyword>
<dbReference type="PROSITE" id="PS00154">
    <property type="entry name" value="ATPASE_E1_E2"/>
    <property type="match status" value="1"/>
</dbReference>
<name>A0ABP3CUP5_9GAMM</name>
<dbReference type="Pfam" id="PF00122">
    <property type="entry name" value="E1-E2_ATPase"/>
    <property type="match status" value="1"/>
</dbReference>
<comment type="similarity">
    <text evidence="2 15">Belongs to the cation transport ATPase (P-type) (TC 3.A.3) family. Type IB subfamily.</text>
</comment>
<gene>
    <name evidence="17" type="ORF">GCM10008964_03460</name>
</gene>
<dbReference type="CDD" id="cd02094">
    <property type="entry name" value="P-type_ATPase_Cu-like"/>
    <property type="match status" value="1"/>
</dbReference>
<dbReference type="InterPro" id="IPR021993">
    <property type="entry name" value="ATPase-cat-bd"/>
</dbReference>
<feature type="transmembrane region" description="Helical" evidence="15">
    <location>
        <begin position="421"/>
        <end position="441"/>
    </location>
</feature>
<keyword evidence="5" id="KW-0597">Phosphoprotein</keyword>
<evidence type="ECO:0000259" key="16">
    <source>
        <dbReference type="PROSITE" id="PS50846"/>
    </source>
</evidence>
<keyword evidence="14 15" id="KW-0472">Membrane</keyword>
<dbReference type="PROSITE" id="PS50846">
    <property type="entry name" value="HMA_2"/>
    <property type="match status" value="1"/>
</dbReference>
<protein>
    <submittedName>
        <fullName evidence="17">Heavy metal translocating P-type ATPase metal-binding domain-containing protein</fullName>
    </submittedName>
</protein>
<dbReference type="SFLD" id="SFLDG00002">
    <property type="entry name" value="C1.7:_P-type_atpase_like"/>
    <property type="match status" value="1"/>
</dbReference>
<evidence type="ECO:0000313" key="18">
    <source>
        <dbReference type="Proteomes" id="UP001501476"/>
    </source>
</evidence>
<dbReference type="Pfam" id="PF00702">
    <property type="entry name" value="Hydrolase"/>
    <property type="match status" value="1"/>
</dbReference>
<keyword evidence="13" id="KW-0406">Ion transport</keyword>
<feature type="transmembrane region" description="Helical" evidence="15">
    <location>
        <begin position="173"/>
        <end position="194"/>
    </location>
</feature>
<feature type="transmembrane region" description="Helical" evidence="15">
    <location>
        <begin position="762"/>
        <end position="782"/>
    </location>
</feature>
<keyword evidence="12 15" id="KW-1133">Transmembrane helix</keyword>
<keyword evidence="18" id="KW-1185">Reference proteome</keyword>